<sequence length="148" mass="15806">MGSDDQTTPAVSRLLAEFDFDPRLRRPLAALGISPSTAVLLLDETGLKVRFGLWRLQTPLANLRSATVGGPFQLFKVAGVRLSAADRGLTFGTGPGPGVCIRFHRPVSAIEPFGIVRHPGLTVTVVDPAALADRVNRLHEPTSKRSAS</sequence>
<gene>
    <name evidence="1" type="ORF">TL08_19535</name>
</gene>
<dbReference type="AlphaFoldDB" id="A0AAC9HSK7"/>
<evidence type="ECO:0000313" key="2">
    <source>
        <dbReference type="Proteomes" id="UP000095210"/>
    </source>
</evidence>
<name>A0AAC9HSK7_9PSEU</name>
<keyword evidence="2" id="KW-1185">Reference proteome</keyword>
<proteinExistence type="predicted"/>
<dbReference type="Proteomes" id="UP000095210">
    <property type="component" value="Chromosome"/>
</dbReference>
<accession>A0AAC9HSK7</accession>
<reference evidence="2" key="1">
    <citation type="submission" date="2016-03" db="EMBL/GenBank/DDBJ databases">
        <title>Complete genome sequence of the type strain Actinoalloteichus hymeniacidonis DSM 45092.</title>
        <authorList>
            <person name="Schaffert L."/>
            <person name="Albersmeier A."/>
            <person name="Winkler A."/>
            <person name="Kalinowski J."/>
            <person name="Zotchev S."/>
            <person name="Ruckert C."/>
        </authorList>
    </citation>
    <scope>NUCLEOTIDE SEQUENCE [LARGE SCALE GENOMIC DNA]</scope>
    <source>
        <strain evidence="2">HPA177(T) (DSM 45092(T))</strain>
    </source>
</reference>
<organism evidence="1 2">
    <name type="scientific">Actinoalloteichus hymeniacidonis</name>
    <dbReference type="NCBI Taxonomy" id="340345"/>
    <lineage>
        <taxon>Bacteria</taxon>
        <taxon>Bacillati</taxon>
        <taxon>Actinomycetota</taxon>
        <taxon>Actinomycetes</taxon>
        <taxon>Pseudonocardiales</taxon>
        <taxon>Pseudonocardiaceae</taxon>
        <taxon>Actinoalloteichus</taxon>
    </lineage>
</organism>
<protein>
    <submittedName>
        <fullName evidence="1">Uncharacterized protein</fullName>
    </submittedName>
</protein>
<dbReference type="EMBL" id="CP014859">
    <property type="protein sequence ID" value="AOS64698.1"/>
    <property type="molecule type" value="Genomic_DNA"/>
</dbReference>
<dbReference type="KEGG" id="ahm:TL08_19535"/>
<evidence type="ECO:0000313" key="1">
    <source>
        <dbReference type="EMBL" id="AOS64698.1"/>
    </source>
</evidence>
<dbReference type="RefSeq" id="WP_069850970.1">
    <property type="nucleotide sequence ID" value="NZ_CP014859.1"/>
</dbReference>